<dbReference type="InterPro" id="IPR027417">
    <property type="entry name" value="P-loop_NTPase"/>
</dbReference>
<dbReference type="Pfam" id="PF01926">
    <property type="entry name" value="MMR_HSR1"/>
    <property type="match status" value="1"/>
</dbReference>
<proteinExistence type="inferred from homology"/>
<evidence type="ECO:0000313" key="13">
    <source>
        <dbReference type="Proteomes" id="UP000199268"/>
    </source>
</evidence>
<dbReference type="InterPro" id="IPR030393">
    <property type="entry name" value="G_ENGB_dom"/>
</dbReference>
<dbReference type="InterPro" id="IPR006073">
    <property type="entry name" value="GTP-bd"/>
</dbReference>
<dbReference type="Proteomes" id="UP000199268">
    <property type="component" value="Unassembled WGS sequence"/>
</dbReference>
<keyword evidence="3 10" id="KW-0132">Cell division</keyword>
<keyword evidence="5 10" id="KW-0547">Nucleotide-binding</keyword>
<evidence type="ECO:0000256" key="10">
    <source>
        <dbReference type="HAMAP-Rule" id="MF_00321"/>
    </source>
</evidence>
<comment type="function">
    <text evidence="10">Necessary for normal cell division and for the maintenance of normal septation.</text>
</comment>
<reference evidence="13" key="1">
    <citation type="submission" date="2016-08" db="EMBL/GenBank/DDBJ databases">
        <authorList>
            <person name="Varghese N."/>
            <person name="Submissions Spin"/>
        </authorList>
    </citation>
    <scope>NUCLEOTIDE SEQUENCE [LARGE SCALE GENOMIC DNA]</scope>
    <source>
        <strain evidence="13">R-53094</strain>
    </source>
</reference>
<dbReference type="NCBIfam" id="TIGR03598">
    <property type="entry name" value="GTPase_YsxC"/>
    <property type="match status" value="1"/>
</dbReference>
<evidence type="ECO:0000256" key="9">
    <source>
        <dbReference type="ARBA" id="ARBA00023306"/>
    </source>
</evidence>
<dbReference type="AlphaFoldDB" id="A0A1C4BVZ6"/>
<evidence type="ECO:0000256" key="4">
    <source>
        <dbReference type="ARBA" id="ARBA00022723"/>
    </source>
</evidence>
<dbReference type="HAMAP" id="MF_00321">
    <property type="entry name" value="GTPase_EngB"/>
    <property type="match status" value="1"/>
</dbReference>
<sequence>MEVHQVEMVMSAVRESQYPTDGLPEVAFVGRSNVGKSSLTNVLINRKSFARTSSQPGKTQTLNFYKVENEVFFVDVPGYGYAKVSKKARESFAIMIGEYLRKRQPLKGIVQLVDARHLPSREDVEMYNWLISDDIGLPVLVVATKADKISRGKWNKVEVDIKRELQFNAEVSDFEIFSAETKYGKDNIWDWLEARMLDGSDFDPADFE</sequence>
<dbReference type="GO" id="GO:0005525">
    <property type="term" value="F:GTP binding"/>
    <property type="evidence" value="ECO:0007669"/>
    <property type="project" value="UniProtKB-UniRule"/>
</dbReference>
<keyword evidence="4" id="KW-0479">Metal-binding</keyword>
<dbReference type="GO" id="GO:0000917">
    <property type="term" value="P:division septum assembly"/>
    <property type="evidence" value="ECO:0007669"/>
    <property type="project" value="UniProtKB-KW"/>
</dbReference>
<dbReference type="STRING" id="1505725.GA0061074_11623"/>
<dbReference type="RefSeq" id="WP_092463725.1">
    <property type="nucleotide sequence ID" value="NZ_BJEE01000009.1"/>
</dbReference>
<gene>
    <name evidence="10" type="primary">engB</name>
    <name evidence="12" type="ORF">GA0061074_11623</name>
</gene>
<comment type="cofactor">
    <cofactor evidence="1">
        <name>Mg(2+)</name>
        <dbReference type="ChEBI" id="CHEBI:18420"/>
    </cofactor>
</comment>
<dbReference type="GO" id="GO:0046872">
    <property type="term" value="F:metal ion binding"/>
    <property type="evidence" value="ECO:0007669"/>
    <property type="project" value="UniProtKB-KW"/>
</dbReference>
<name>A0A1C4BVZ6_9LACO</name>
<dbReference type="OrthoDB" id="9804921at2"/>
<dbReference type="PANTHER" id="PTHR11649">
    <property type="entry name" value="MSS1/TRME-RELATED GTP-BINDING PROTEIN"/>
    <property type="match status" value="1"/>
</dbReference>
<evidence type="ECO:0000256" key="3">
    <source>
        <dbReference type="ARBA" id="ARBA00022618"/>
    </source>
</evidence>
<protein>
    <recommendedName>
        <fullName evidence="10">Probable GTP-binding protein EngB</fullName>
    </recommendedName>
</protein>
<feature type="domain" description="EngB-type G" evidence="11">
    <location>
        <begin position="22"/>
        <end position="198"/>
    </location>
</feature>
<dbReference type="PROSITE" id="PS51706">
    <property type="entry name" value="G_ENGB"/>
    <property type="match status" value="1"/>
</dbReference>
<evidence type="ECO:0000256" key="5">
    <source>
        <dbReference type="ARBA" id="ARBA00022741"/>
    </source>
</evidence>
<keyword evidence="13" id="KW-1185">Reference proteome</keyword>
<dbReference type="FunFam" id="3.40.50.300:FF:000098">
    <property type="entry name" value="Probable GTP-binding protein EngB"/>
    <property type="match status" value="1"/>
</dbReference>
<dbReference type="CDD" id="cd01876">
    <property type="entry name" value="YihA_EngB"/>
    <property type="match status" value="1"/>
</dbReference>
<dbReference type="GO" id="GO:0005829">
    <property type="term" value="C:cytosol"/>
    <property type="evidence" value="ECO:0007669"/>
    <property type="project" value="TreeGrafter"/>
</dbReference>
<evidence type="ECO:0000256" key="1">
    <source>
        <dbReference type="ARBA" id="ARBA00001946"/>
    </source>
</evidence>
<evidence type="ECO:0000256" key="7">
    <source>
        <dbReference type="ARBA" id="ARBA00023134"/>
    </source>
</evidence>
<dbReference type="EMBL" id="FMAO01000016">
    <property type="protein sequence ID" value="SCC10958.1"/>
    <property type="molecule type" value="Genomic_DNA"/>
</dbReference>
<keyword evidence="9 10" id="KW-0131">Cell cycle</keyword>
<comment type="similarity">
    <text evidence="2 10">Belongs to the TRAFAC class TrmE-Era-EngA-EngB-Septin-like GTPase superfamily. EngB GTPase family.</text>
</comment>
<dbReference type="PANTHER" id="PTHR11649:SF13">
    <property type="entry name" value="ENGB-TYPE G DOMAIN-CONTAINING PROTEIN"/>
    <property type="match status" value="1"/>
</dbReference>
<organism evidence="12 13">
    <name type="scientific">Weissella bombi</name>
    <dbReference type="NCBI Taxonomy" id="1505725"/>
    <lineage>
        <taxon>Bacteria</taxon>
        <taxon>Bacillati</taxon>
        <taxon>Bacillota</taxon>
        <taxon>Bacilli</taxon>
        <taxon>Lactobacillales</taxon>
        <taxon>Lactobacillaceae</taxon>
        <taxon>Weissella</taxon>
    </lineage>
</organism>
<evidence type="ECO:0000313" key="12">
    <source>
        <dbReference type="EMBL" id="SCC10958.1"/>
    </source>
</evidence>
<evidence type="ECO:0000256" key="2">
    <source>
        <dbReference type="ARBA" id="ARBA00009638"/>
    </source>
</evidence>
<keyword evidence="7 10" id="KW-0342">GTP-binding</keyword>
<evidence type="ECO:0000256" key="8">
    <source>
        <dbReference type="ARBA" id="ARBA00023210"/>
    </source>
</evidence>
<keyword evidence="8 10" id="KW-0717">Septation</keyword>
<dbReference type="SUPFAM" id="SSF52540">
    <property type="entry name" value="P-loop containing nucleoside triphosphate hydrolases"/>
    <property type="match status" value="1"/>
</dbReference>
<accession>A0A1C4BVZ6</accession>
<keyword evidence="6" id="KW-0460">Magnesium</keyword>
<dbReference type="Gene3D" id="3.40.50.300">
    <property type="entry name" value="P-loop containing nucleotide triphosphate hydrolases"/>
    <property type="match status" value="1"/>
</dbReference>
<evidence type="ECO:0000259" key="11">
    <source>
        <dbReference type="PROSITE" id="PS51706"/>
    </source>
</evidence>
<evidence type="ECO:0000256" key="6">
    <source>
        <dbReference type="ARBA" id="ARBA00022842"/>
    </source>
</evidence>
<dbReference type="InterPro" id="IPR019987">
    <property type="entry name" value="GTP-bd_ribosome_bio_YsxC"/>
</dbReference>